<protein>
    <recommendedName>
        <fullName evidence="2">VOC domain-containing protein</fullName>
    </recommendedName>
</protein>
<name>A0A328NNA7_9ACTN</name>
<keyword evidence="1" id="KW-0479">Metal-binding</keyword>
<accession>A0A328NNA7</accession>
<proteinExistence type="predicted"/>
<dbReference type="InterPro" id="IPR004360">
    <property type="entry name" value="Glyas_Fos-R_dOase_dom"/>
</dbReference>
<evidence type="ECO:0000313" key="4">
    <source>
        <dbReference type="Proteomes" id="UP000249419"/>
    </source>
</evidence>
<reference evidence="3 4" key="1">
    <citation type="submission" date="2018-03" db="EMBL/GenBank/DDBJ databases">
        <title>Defining the species Micromonospora saelicesensis and Micromonospora noduli under the framework of genomics.</title>
        <authorList>
            <person name="Riesco R."/>
            <person name="Trujillo M.E."/>
        </authorList>
    </citation>
    <scope>NUCLEOTIDE SEQUENCE [LARGE SCALE GENOMIC DNA]</scope>
    <source>
        <strain evidence="3 4">PSN13</strain>
    </source>
</reference>
<dbReference type="InterPro" id="IPR018146">
    <property type="entry name" value="Glyoxalase_1_CS"/>
</dbReference>
<gene>
    <name evidence="3" type="ORF">PSN13_02197</name>
</gene>
<dbReference type="RefSeq" id="WP_112675814.1">
    <property type="nucleotide sequence ID" value="NZ_PYAG01000009.1"/>
</dbReference>
<dbReference type="GO" id="GO:0004462">
    <property type="term" value="F:lactoylglutathione lyase activity"/>
    <property type="evidence" value="ECO:0007669"/>
    <property type="project" value="InterPro"/>
</dbReference>
<dbReference type="CDD" id="cd06587">
    <property type="entry name" value="VOC"/>
    <property type="match status" value="1"/>
</dbReference>
<dbReference type="InterPro" id="IPR029068">
    <property type="entry name" value="Glyas_Bleomycin-R_OHBP_Dase"/>
</dbReference>
<dbReference type="PROSITE" id="PS51819">
    <property type="entry name" value="VOC"/>
    <property type="match status" value="1"/>
</dbReference>
<dbReference type="PROSITE" id="PS00934">
    <property type="entry name" value="GLYOXALASE_I_1"/>
    <property type="match status" value="1"/>
</dbReference>
<dbReference type="SUPFAM" id="SSF54593">
    <property type="entry name" value="Glyoxalase/Bleomycin resistance protein/Dihydroxybiphenyl dioxygenase"/>
    <property type="match status" value="1"/>
</dbReference>
<comment type="caution">
    <text evidence="3">The sequence shown here is derived from an EMBL/GenBank/DDBJ whole genome shotgun (WGS) entry which is preliminary data.</text>
</comment>
<sequence length="127" mass="14137">MTYQFHHITLRVSDLERSRRFYEGVLGLRVDQDFPGEKLRFRLGGTSTSLVLHPALPGTPSGDRFTEVRIGLDHIAIGVPVGEVARVAEVLTAHEVPNSGVKADSKGPAMVVFRDPDNIQWELFEEL</sequence>
<dbReference type="PANTHER" id="PTHR21366">
    <property type="entry name" value="GLYOXALASE FAMILY PROTEIN"/>
    <property type="match status" value="1"/>
</dbReference>
<dbReference type="Pfam" id="PF00903">
    <property type="entry name" value="Glyoxalase"/>
    <property type="match status" value="1"/>
</dbReference>
<dbReference type="AlphaFoldDB" id="A0A328NNA7"/>
<evidence type="ECO:0000313" key="3">
    <source>
        <dbReference type="EMBL" id="RAO35774.1"/>
    </source>
</evidence>
<dbReference type="GO" id="GO:0046872">
    <property type="term" value="F:metal ion binding"/>
    <property type="evidence" value="ECO:0007669"/>
    <property type="project" value="UniProtKB-KW"/>
</dbReference>
<dbReference type="Proteomes" id="UP000249419">
    <property type="component" value="Unassembled WGS sequence"/>
</dbReference>
<dbReference type="InterPro" id="IPR037523">
    <property type="entry name" value="VOC_core"/>
</dbReference>
<dbReference type="PANTHER" id="PTHR21366:SF14">
    <property type="entry name" value="GLYOXALASE DOMAIN-CONTAINING PROTEIN 5"/>
    <property type="match status" value="1"/>
</dbReference>
<organism evidence="3 4">
    <name type="scientific">Micromonospora saelicesensis</name>
    <dbReference type="NCBI Taxonomy" id="285676"/>
    <lineage>
        <taxon>Bacteria</taxon>
        <taxon>Bacillati</taxon>
        <taxon>Actinomycetota</taxon>
        <taxon>Actinomycetes</taxon>
        <taxon>Micromonosporales</taxon>
        <taxon>Micromonosporaceae</taxon>
        <taxon>Micromonospora</taxon>
    </lineage>
</organism>
<evidence type="ECO:0000256" key="1">
    <source>
        <dbReference type="ARBA" id="ARBA00022723"/>
    </source>
</evidence>
<dbReference type="Gene3D" id="3.10.180.10">
    <property type="entry name" value="2,3-Dihydroxybiphenyl 1,2-Dioxygenase, domain 1"/>
    <property type="match status" value="1"/>
</dbReference>
<dbReference type="EMBL" id="PYAG01000009">
    <property type="protein sequence ID" value="RAO35774.1"/>
    <property type="molecule type" value="Genomic_DNA"/>
</dbReference>
<evidence type="ECO:0000259" key="2">
    <source>
        <dbReference type="PROSITE" id="PS51819"/>
    </source>
</evidence>
<feature type="domain" description="VOC" evidence="2">
    <location>
        <begin position="4"/>
        <end position="126"/>
    </location>
</feature>
<dbReference type="InterPro" id="IPR050383">
    <property type="entry name" value="GlyoxalaseI/FosfomycinResist"/>
</dbReference>